<dbReference type="InterPro" id="IPR001138">
    <property type="entry name" value="Zn2Cys6_DnaBD"/>
</dbReference>
<evidence type="ECO:0000313" key="9">
    <source>
        <dbReference type="Proteomes" id="UP001397290"/>
    </source>
</evidence>
<dbReference type="PANTHER" id="PTHR36206">
    <property type="entry name" value="ASPERCRYPTIN BIOSYNTHESIS CLUSTER-SPECIFIC TRANSCRIPTION REGULATOR ATNN-RELATED"/>
    <property type="match status" value="1"/>
</dbReference>
<keyword evidence="3" id="KW-0805">Transcription regulation</keyword>
<dbReference type="InterPro" id="IPR036864">
    <property type="entry name" value="Zn2-C6_fun-type_DNA-bd_sf"/>
</dbReference>
<dbReference type="PROSITE" id="PS00463">
    <property type="entry name" value="ZN2_CY6_FUNGAL_1"/>
    <property type="match status" value="1"/>
</dbReference>
<sequence length="85" mass="10124">MPAQDPPIDDPSQRQKRWTPRVRTGCYTCRTRRIKCDEAQPTCKRCRIRGIRCDYPLQPRHRPQARLSLTVLQPPEWAFSEALRY</sequence>
<evidence type="ECO:0000259" key="7">
    <source>
        <dbReference type="PROSITE" id="PS50048"/>
    </source>
</evidence>
<evidence type="ECO:0000256" key="3">
    <source>
        <dbReference type="ARBA" id="ARBA00023015"/>
    </source>
</evidence>
<keyword evidence="9" id="KW-1185">Reference proteome</keyword>
<protein>
    <recommendedName>
        <fullName evidence="7">Zn(2)-C6 fungal-type domain-containing protein</fullName>
    </recommendedName>
</protein>
<dbReference type="PROSITE" id="PS50048">
    <property type="entry name" value="ZN2_CY6_FUNGAL_2"/>
    <property type="match status" value="1"/>
</dbReference>
<dbReference type="GO" id="GO:0000981">
    <property type="term" value="F:DNA-binding transcription factor activity, RNA polymerase II-specific"/>
    <property type="evidence" value="ECO:0007669"/>
    <property type="project" value="InterPro"/>
</dbReference>
<evidence type="ECO:0000256" key="1">
    <source>
        <dbReference type="ARBA" id="ARBA00022723"/>
    </source>
</evidence>
<evidence type="ECO:0000313" key="8">
    <source>
        <dbReference type="EMBL" id="KAK8140838.1"/>
    </source>
</evidence>
<keyword evidence="1" id="KW-0479">Metal-binding</keyword>
<dbReference type="GO" id="GO:0003677">
    <property type="term" value="F:DNA binding"/>
    <property type="evidence" value="ECO:0007669"/>
    <property type="project" value="UniProtKB-KW"/>
</dbReference>
<evidence type="ECO:0000256" key="2">
    <source>
        <dbReference type="ARBA" id="ARBA00022833"/>
    </source>
</evidence>
<dbReference type="Pfam" id="PF00172">
    <property type="entry name" value="Zn_clus"/>
    <property type="match status" value="1"/>
</dbReference>
<keyword evidence="6" id="KW-0539">Nucleus</keyword>
<dbReference type="Proteomes" id="UP001397290">
    <property type="component" value="Unassembled WGS sequence"/>
</dbReference>
<evidence type="ECO:0000256" key="6">
    <source>
        <dbReference type="ARBA" id="ARBA00023242"/>
    </source>
</evidence>
<dbReference type="Gene3D" id="4.10.240.10">
    <property type="entry name" value="Zn(2)-C6 fungal-type DNA-binding domain"/>
    <property type="match status" value="1"/>
</dbReference>
<dbReference type="EMBL" id="JAAHCF010001495">
    <property type="protein sequence ID" value="KAK8140838.1"/>
    <property type="molecule type" value="Genomic_DNA"/>
</dbReference>
<evidence type="ECO:0000256" key="5">
    <source>
        <dbReference type="ARBA" id="ARBA00023163"/>
    </source>
</evidence>
<accession>A0AAW0RFP2</accession>
<feature type="domain" description="Zn(2)-C6 fungal-type" evidence="7">
    <location>
        <begin position="25"/>
        <end position="55"/>
    </location>
</feature>
<feature type="non-terminal residue" evidence="8">
    <location>
        <position position="85"/>
    </location>
</feature>
<proteinExistence type="predicted"/>
<keyword evidence="2" id="KW-0862">Zinc</keyword>
<gene>
    <name evidence="8" type="ORF">G3M48_001671</name>
</gene>
<keyword evidence="5" id="KW-0804">Transcription</keyword>
<organism evidence="8 9">
    <name type="scientific">Beauveria asiatica</name>
    <dbReference type="NCBI Taxonomy" id="1069075"/>
    <lineage>
        <taxon>Eukaryota</taxon>
        <taxon>Fungi</taxon>
        <taxon>Dikarya</taxon>
        <taxon>Ascomycota</taxon>
        <taxon>Pezizomycotina</taxon>
        <taxon>Sordariomycetes</taxon>
        <taxon>Hypocreomycetidae</taxon>
        <taxon>Hypocreales</taxon>
        <taxon>Cordycipitaceae</taxon>
        <taxon>Beauveria</taxon>
    </lineage>
</organism>
<dbReference type="SMART" id="SM00066">
    <property type="entry name" value="GAL4"/>
    <property type="match status" value="1"/>
</dbReference>
<dbReference type="InterPro" id="IPR052360">
    <property type="entry name" value="Transcr_Regulatory_Proteins"/>
</dbReference>
<dbReference type="GO" id="GO:0008270">
    <property type="term" value="F:zinc ion binding"/>
    <property type="evidence" value="ECO:0007669"/>
    <property type="project" value="InterPro"/>
</dbReference>
<keyword evidence="4" id="KW-0238">DNA-binding</keyword>
<evidence type="ECO:0000256" key="4">
    <source>
        <dbReference type="ARBA" id="ARBA00023125"/>
    </source>
</evidence>
<reference evidence="8 9" key="1">
    <citation type="submission" date="2020-02" db="EMBL/GenBank/DDBJ databases">
        <title>Comparative genomics of the hypocrealean fungal genus Beauvera.</title>
        <authorList>
            <person name="Showalter D.N."/>
            <person name="Bushley K.E."/>
            <person name="Rehner S.A."/>
        </authorList>
    </citation>
    <scope>NUCLEOTIDE SEQUENCE [LARGE SCALE GENOMIC DNA]</scope>
    <source>
        <strain evidence="8 9">ARSEF4384</strain>
    </source>
</reference>
<dbReference type="AlphaFoldDB" id="A0AAW0RFP2"/>
<dbReference type="PANTHER" id="PTHR36206:SF12">
    <property type="entry name" value="ASPERCRYPTIN BIOSYNTHESIS CLUSTER-SPECIFIC TRANSCRIPTION REGULATOR ATNN-RELATED"/>
    <property type="match status" value="1"/>
</dbReference>
<dbReference type="PRINTS" id="PR00755">
    <property type="entry name" value="AFLATOXINBRP"/>
</dbReference>
<dbReference type="CDD" id="cd00067">
    <property type="entry name" value="GAL4"/>
    <property type="match status" value="1"/>
</dbReference>
<dbReference type="SUPFAM" id="SSF57701">
    <property type="entry name" value="Zn2/Cys6 DNA-binding domain"/>
    <property type="match status" value="1"/>
</dbReference>
<comment type="caution">
    <text evidence="8">The sequence shown here is derived from an EMBL/GenBank/DDBJ whole genome shotgun (WGS) entry which is preliminary data.</text>
</comment>
<name>A0AAW0RFP2_9HYPO</name>